<reference evidence="2 3" key="1">
    <citation type="submission" date="2022-12" db="EMBL/GenBank/DDBJ databases">
        <title>Metagenome assembled genome from gulf of manar.</title>
        <authorList>
            <person name="Kohli P."/>
            <person name="Pk S."/>
            <person name="Venkata Ramana C."/>
            <person name="Sasikala C."/>
        </authorList>
    </citation>
    <scope>NUCLEOTIDE SEQUENCE [LARGE SCALE GENOMIC DNA]</scope>
    <source>
        <strain evidence="2">JB008</strain>
    </source>
</reference>
<evidence type="ECO:0000313" key="3">
    <source>
        <dbReference type="Proteomes" id="UP001221217"/>
    </source>
</evidence>
<comment type="caution">
    <text evidence="2">The sequence shown here is derived from an EMBL/GenBank/DDBJ whole genome shotgun (WGS) entry which is preliminary data.</text>
</comment>
<gene>
    <name evidence="2" type="ORF">PQJ61_08515</name>
</gene>
<sequence length="172" mass="19769">MFKKCSLFLILLILAVANVSADDSRLERPWDFSLELNQMLHIQLDVEYFFNDSIGMKAGFGVSPLGWTCFTYNVLVVYHLNLPEEHFQLDFEAGLPIAYFDFIEGRYVDWDPMIDDPYYGFLPGACLLISYRFNEEHALGLRAGVAAMFEHNLDSGWKEPGVMPVFAIVYNF</sequence>
<dbReference type="Proteomes" id="UP001221217">
    <property type="component" value="Unassembled WGS sequence"/>
</dbReference>
<name>A0AAJ1ICL5_9SPIO</name>
<protein>
    <recommendedName>
        <fullName evidence="4">Secreted protein</fullName>
    </recommendedName>
</protein>
<feature type="chain" id="PRO_5042594011" description="Secreted protein" evidence="1">
    <location>
        <begin position="22"/>
        <end position="172"/>
    </location>
</feature>
<accession>A0AAJ1ICL5</accession>
<feature type="signal peptide" evidence="1">
    <location>
        <begin position="1"/>
        <end position="21"/>
    </location>
</feature>
<dbReference type="AlphaFoldDB" id="A0AAJ1ICL5"/>
<dbReference type="EMBL" id="JAQQAL010000017">
    <property type="protein sequence ID" value="MDC7226795.1"/>
    <property type="molecule type" value="Genomic_DNA"/>
</dbReference>
<keyword evidence="1" id="KW-0732">Signal</keyword>
<evidence type="ECO:0000313" key="2">
    <source>
        <dbReference type="EMBL" id="MDC7226795.1"/>
    </source>
</evidence>
<proteinExistence type="predicted"/>
<organism evidence="2 3">
    <name type="scientific">Candidatus Thalassospirochaeta sargassi</name>
    <dbReference type="NCBI Taxonomy" id="3119039"/>
    <lineage>
        <taxon>Bacteria</taxon>
        <taxon>Pseudomonadati</taxon>
        <taxon>Spirochaetota</taxon>
        <taxon>Spirochaetia</taxon>
        <taxon>Spirochaetales</taxon>
        <taxon>Spirochaetaceae</taxon>
        <taxon>Candidatus Thalassospirochaeta</taxon>
    </lineage>
</organism>
<evidence type="ECO:0000256" key="1">
    <source>
        <dbReference type="SAM" id="SignalP"/>
    </source>
</evidence>
<evidence type="ECO:0008006" key="4">
    <source>
        <dbReference type="Google" id="ProtNLM"/>
    </source>
</evidence>